<dbReference type="CDD" id="cd12087">
    <property type="entry name" value="TM_EGFR-like"/>
    <property type="match status" value="1"/>
</dbReference>
<dbReference type="InParanoid" id="A0A3N4L1M0"/>
<dbReference type="Proteomes" id="UP000277580">
    <property type="component" value="Unassembled WGS sequence"/>
</dbReference>
<dbReference type="PANTHER" id="PTHR16861">
    <property type="entry name" value="GLYCOPROTEIN 38"/>
    <property type="match status" value="1"/>
</dbReference>
<evidence type="ECO:0000256" key="3">
    <source>
        <dbReference type="SAM" id="SignalP"/>
    </source>
</evidence>
<evidence type="ECO:0000313" key="4">
    <source>
        <dbReference type="EMBL" id="RPB16716.1"/>
    </source>
</evidence>
<gene>
    <name evidence="4" type="ORF">P167DRAFT_570477</name>
</gene>
<keyword evidence="2" id="KW-0812">Transmembrane</keyword>
<dbReference type="AlphaFoldDB" id="A0A3N4L1M0"/>
<keyword evidence="2" id="KW-1133">Transmembrane helix</keyword>
<protein>
    <recommendedName>
        <fullName evidence="6">Mid2 domain-containing protein</fullName>
    </recommendedName>
</protein>
<evidence type="ECO:0000256" key="1">
    <source>
        <dbReference type="SAM" id="MobiDB-lite"/>
    </source>
</evidence>
<sequence length="299" mass="31486">MSIISFIIRILPILLLTTPTASLITDPVALTVNMPRSTSAPLTDCASVCALMETQIHQVPGPDQGSLFRSLCINSGRNDCDTLQAEFRVELVGKADGFKCLCARNGVPGEEYSSTTTTTSTSTITMTEWDVPAADTTSAPTAKEAASTDTAEQGKATGVASVATSSVSMNTEPTQPSVTTPIQTSVSDPITTALIETLLPSIRSTILSTHTTLSTVRYAVSPTSKSPTTSSTPKATPPNLEAELNTINQPQPSKKPKSGAIVGIVLGVLAVCAIIGGGVWYIRKRQMAKVAEKKFDYDY</sequence>
<evidence type="ECO:0000313" key="5">
    <source>
        <dbReference type="Proteomes" id="UP000277580"/>
    </source>
</evidence>
<feature type="region of interest" description="Disordered" evidence="1">
    <location>
        <begin position="135"/>
        <end position="156"/>
    </location>
</feature>
<accession>A0A3N4L1M0</accession>
<organism evidence="4 5">
    <name type="scientific">Morchella conica CCBAS932</name>
    <dbReference type="NCBI Taxonomy" id="1392247"/>
    <lineage>
        <taxon>Eukaryota</taxon>
        <taxon>Fungi</taxon>
        <taxon>Dikarya</taxon>
        <taxon>Ascomycota</taxon>
        <taxon>Pezizomycotina</taxon>
        <taxon>Pezizomycetes</taxon>
        <taxon>Pezizales</taxon>
        <taxon>Morchellaceae</taxon>
        <taxon>Morchella</taxon>
    </lineage>
</organism>
<dbReference type="EMBL" id="ML119108">
    <property type="protein sequence ID" value="RPB16716.1"/>
    <property type="molecule type" value="Genomic_DNA"/>
</dbReference>
<keyword evidence="5" id="KW-1185">Reference proteome</keyword>
<evidence type="ECO:0000256" key="2">
    <source>
        <dbReference type="SAM" id="Phobius"/>
    </source>
</evidence>
<dbReference type="OrthoDB" id="5410128at2759"/>
<reference evidence="4 5" key="1">
    <citation type="journal article" date="2018" name="Nat. Ecol. Evol.">
        <title>Pezizomycetes genomes reveal the molecular basis of ectomycorrhizal truffle lifestyle.</title>
        <authorList>
            <person name="Murat C."/>
            <person name="Payen T."/>
            <person name="Noel B."/>
            <person name="Kuo A."/>
            <person name="Morin E."/>
            <person name="Chen J."/>
            <person name="Kohler A."/>
            <person name="Krizsan K."/>
            <person name="Balestrini R."/>
            <person name="Da Silva C."/>
            <person name="Montanini B."/>
            <person name="Hainaut M."/>
            <person name="Levati E."/>
            <person name="Barry K.W."/>
            <person name="Belfiori B."/>
            <person name="Cichocki N."/>
            <person name="Clum A."/>
            <person name="Dockter R.B."/>
            <person name="Fauchery L."/>
            <person name="Guy J."/>
            <person name="Iotti M."/>
            <person name="Le Tacon F."/>
            <person name="Lindquist E.A."/>
            <person name="Lipzen A."/>
            <person name="Malagnac F."/>
            <person name="Mello A."/>
            <person name="Molinier V."/>
            <person name="Miyauchi S."/>
            <person name="Poulain J."/>
            <person name="Riccioni C."/>
            <person name="Rubini A."/>
            <person name="Sitrit Y."/>
            <person name="Splivallo R."/>
            <person name="Traeger S."/>
            <person name="Wang M."/>
            <person name="Zifcakova L."/>
            <person name="Wipf D."/>
            <person name="Zambonelli A."/>
            <person name="Paolocci F."/>
            <person name="Nowrousian M."/>
            <person name="Ottonello S."/>
            <person name="Baldrian P."/>
            <person name="Spatafora J.W."/>
            <person name="Henrissat B."/>
            <person name="Nagy L.G."/>
            <person name="Aury J.M."/>
            <person name="Wincker P."/>
            <person name="Grigoriev I.V."/>
            <person name="Bonfante P."/>
            <person name="Martin F.M."/>
        </authorList>
    </citation>
    <scope>NUCLEOTIDE SEQUENCE [LARGE SCALE GENOMIC DNA]</scope>
    <source>
        <strain evidence="4 5">CCBAS932</strain>
    </source>
</reference>
<feature type="chain" id="PRO_5018228094" description="Mid2 domain-containing protein" evidence="3">
    <location>
        <begin position="23"/>
        <end position="299"/>
    </location>
</feature>
<evidence type="ECO:0008006" key="6">
    <source>
        <dbReference type="Google" id="ProtNLM"/>
    </source>
</evidence>
<feature type="compositionally biased region" description="Low complexity" evidence="1">
    <location>
        <begin position="220"/>
        <end position="238"/>
    </location>
</feature>
<feature type="region of interest" description="Disordered" evidence="1">
    <location>
        <begin position="220"/>
        <end position="240"/>
    </location>
</feature>
<dbReference type="PANTHER" id="PTHR16861:SF4">
    <property type="entry name" value="SH3 DOMAIN PROTEIN (AFU_ORTHOLOGUE AFUA_1G13610)"/>
    <property type="match status" value="1"/>
</dbReference>
<keyword evidence="2" id="KW-0472">Membrane</keyword>
<feature type="signal peptide" evidence="3">
    <location>
        <begin position="1"/>
        <end position="22"/>
    </location>
</feature>
<proteinExistence type="predicted"/>
<name>A0A3N4L1M0_9PEZI</name>
<keyword evidence="3" id="KW-0732">Signal</keyword>
<feature type="transmembrane region" description="Helical" evidence="2">
    <location>
        <begin position="260"/>
        <end position="282"/>
    </location>
</feature>